<protein>
    <submittedName>
        <fullName evidence="1">Uncharacterized protein</fullName>
    </submittedName>
</protein>
<reference evidence="2" key="1">
    <citation type="journal article" date="2016" name="Nature">
        <title>Genome evolution in the allotetraploid frog Xenopus laevis.</title>
        <authorList>
            <person name="Session A.M."/>
            <person name="Uno Y."/>
            <person name="Kwon T."/>
            <person name="Chapman J.A."/>
            <person name="Toyoda A."/>
            <person name="Takahashi S."/>
            <person name="Fukui A."/>
            <person name="Hikosaka A."/>
            <person name="Suzuki A."/>
            <person name="Kondo M."/>
            <person name="van Heeringen S.J."/>
            <person name="Quigley I."/>
            <person name="Heinz S."/>
            <person name="Ogino H."/>
            <person name="Ochi H."/>
            <person name="Hellsten U."/>
            <person name="Lyons J.B."/>
            <person name="Simakov O."/>
            <person name="Putnam N."/>
            <person name="Stites J."/>
            <person name="Kuroki Y."/>
            <person name="Tanaka T."/>
            <person name="Michiue T."/>
            <person name="Watanabe M."/>
            <person name="Bogdanovic O."/>
            <person name="Lister R."/>
            <person name="Georgiou G."/>
            <person name="Paranjpe S.S."/>
            <person name="van Kruijsbergen I."/>
            <person name="Shu S."/>
            <person name="Carlson J."/>
            <person name="Kinoshita T."/>
            <person name="Ohta Y."/>
            <person name="Mawaribuchi S."/>
            <person name="Jenkins J."/>
            <person name="Grimwood J."/>
            <person name="Schmutz J."/>
            <person name="Mitros T."/>
            <person name="Mozaffari S.V."/>
            <person name="Suzuki Y."/>
            <person name="Haramoto Y."/>
            <person name="Yamamoto T.S."/>
            <person name="Takagi C."/>
            <person name="Heald R."/>
            <person name="Miller K."/>
            <person name="Haudenschild C."/>
            <person name="Kitzman J."/>
            <person name="Nakayama T."/>
            <person name="Izutsu Y."/>
            <person name="Robert J."/>
            <person name="Fortriede J."/>
            <person name="Burns K."/>
            <person name="Lotay V."/>
            <person name="Karimi K."/>
            <person name="Yasuoka Y."/>
            <person name="Dichmann D.S."/>
            <person name="Flajnik M.F."/>
            <person name="Houston D.W."/>
            <person name="Shendure J."/>
            <person name="DuPasquier L."/>
            <person name="Vize P.D."/>
            <person name="Zorn A.M."/>
            <person name="Ito M."/>
            <person name="Marcotte E.M."/>
            <person name="Wallingford J.B."/>
            <person name="Ito Y."/>
            <person name="Asashima M."/>
            <person name="Ueno N."/>
            <person name="Matsuda Y."/>
            <person name="Veenstra G.J."/>
            <person name="Fujiyama A."/>
            <person name="Harland R.M."/>
            <person name="Taira M."/>
            <person name="Rokhsar D.S."/>
        </authorList>
    </citation>
    <scope>NUCLEOTIDE SEQUENCE [LARGE SCALE GENOMIC DNA]</scope>
    <source>
        <strain evidence="2">J</strain>
    </source>
</reference>
<gene>
    <name evidence="1" type="ORF">XELAEV_18030786mg</name>
</gene>
<evidence type="ECO:0000313" key="1">
    <source>
        <dbReference type="EMBL" id="OCT75603.1"/>
    </source>
</evidence>
<dbReference type="EMBL" id="CM004476">
    <property type="protein sequence ID" value="OCT75603.1"/>
    <property type="molecule type" value="Genomic_DNA"/>
</dbReference>
<proteinExistence type="predicted"/>
<dbReference type="AlphaFoldDB" id="A0A974HF43"/>
<sequence length="69" mass="8243">MTLLRQNKYNRSKDMKQWLETSYLFHWTSGTRGSPYLTCLQAHPSRSLEVFARKTEHLISALPRSWLQF</sequence>
<organism evidence="1 2">
    <name type="scientific">Xenopus laevis</name>
    <name type="common">African clawed frog</name>
    <dbReference type="NCBI Taxonomy" id="8355"/>
    <lineage>
        <taxon>Eukaryota</taxon>
        <taxon>Metazoa</taxon>
        <taxon>Chordata</taxon>
        <taxon>Craniata</taxon>
        <taxon>Vertebrata</taxon>
        <taxon>Euteleostomi</taxon>
        <taxon>Amphibia</taxon>
        <taxon>Batrachia</taxon>
        <taxon>Anura</taxon>
        <taxon>Pipoidea</taxon>
        <taxon>Pipidae</taxon>
        <taxon>Xenopodinae</taxon>
        <taxon>Xenopus</taxon>
        <taxon>Xenopus</taxon>
    </lineage>
</organism>
<evidence type="ECO:0000313" key="2">
    <source>
        <dbReference type="Proteomes" id="UP000694892"/>
    </source>
</evidence>
<dbReference type="Proteomes" id="UP000694892">
    <property type="component" value="Chromosome 6L"/>
</dbReference>
<accession>A0A974HF43</accession>
<name>A0A974HF43_XENLA</name>